<sequence>MLAKALKNNDLIGIVSPAFCEDIKVIDDKIDTFKKLGFNLLLGKHLYSRSGYFAGEAIDRASDLMNMFENKDVKAIICFRGGYGSINILPYLNYSVIKKNPKILCGYSDLTTLINYINKKTGLVTFHGPMVNSDFNDEQTLESLKFTLMQGYSPYNIPFGGSVCYNEGNTTGILAGGNLATICSTLGTPYEINFNNKVLLIEEVNEYPYSLDRMLSQLLYSGKLSKCKGFILGHFTNCTVENYSKSYTVEDIIKNILVPLNKPIITGFSFGHDYPNLTLPIGSKIKLNFTSKYIEIMNNVVI</sequence>
<dbReference type="Gene3D" id="3.50.30.60">
    <property type="entry name" value="LD-carboxypeptidase A C-terminal domain-like"/>
    <property type="match status" value="1"/>
</dbReference>
<dbReference type="Gene3D" id="3.40.50.10740">
    <property type="entry name" value="Class I glutamine amidotransferase-like"/>
    <property type="match status" value="1"/>
</dbReference>
<feature type="active site" description="Charge relay system" evidence="6">
    <location>
        <position position="272"/>
    </location>
</feature>
<dbReference type="GO" id="GO:0008236">
    <property type="term" value="F:serine-type peptidase activity"/>
    <property type="evidence" value="ECO:0007669"/>
    <property type="project" value="UniProtKB-KW"/>
</dbReference>
<dbReference type="SUPFAM" id="SSF141986">
    <property type="entry name" value="LD-carboxypeptidase A C-terminal domain-like"/>
    <property type="match status" value="1"/>
</dbReference>
<dbReference type="GO" id="GO:0004180">
    <property type="term" value="F:carboxypeptidase activity"/>
    <property type="evidence" value="ECO:0007669"/>
    <property type="project" value="UniProtKB-KW"/>
</dbReference>
<organism evidence="9 10">
    <name type="scientific">Clostridium intestinale DSM 6191</name>
    <dbReference type="NCBI Taxonomy" id="1121320"/>
    <lineage>
        <taxon>Bacteria</taxon>
        <taxon>Bacillati</taxon>
        <taxon>Bacillota</taxon>
        <taxon>Clostridia</taxon>
        <taxon>Eubacteriales</taxon>
        <taxon>Clostridiaceae</taxon>
        <taxon>Clostridium</taxon>
    </lineage>
</organism>
<evidence type="ECO:0000256" key="2">
    <source>
        <dbReference type="ARBA" id="ARBA00022645"/>
    </source>
</evidence>
<dbReference type="PIRSF" id="PIRSF028757">
    <property type="entry name" value="LD-carboxypeptidase"/>
    <property type="match status" value="1"/>
</dbReference>
<evidence type="ECO:0000256" key="6">
    <source>
        <dbReference type="PIRSR" id="PIRSR028757-1"/>
    </source>
</evidence>
<dbReference type="InterPro" id="IPR029062">
    <property type="entry name" value="Class_I_gatase-like"/>
</dbReference>
<dbReference type="InterPro" id="IPR027461">
    <property type="entry name" value="Carboxypeptidase_A_C_sf"/>
</dbReference>
<feature type="active site" description="Charge relay system" evidence="6">
    <location>
        <position position="202"/>
    </location>
</feature>
<dbReference type="SUPFAM" id="SSF52317">
    <property type="entry name" value="Class I glutamine amidotransferase-like"/>
    <property type="match status" value="1"/>
</dbReference>
<dbReference type="InterPro" id="IPR027478">
    <property type="entry name" value="LdcA_N"/>
</dbReference>
<feature type="domain" description="LD-carboxypeptidase C-terminal" evidence="8">
    <location>
        <begin position="171"/>
        <end position="287"/>
    </location>
</feature>
<dbReference type="Pfam" id="PF02016">
    <property type="entry name" value="Peptidase_S66"/>
    <property type="match status" value="1"/>
</dbReference>
<feature type="active site" description="Nucleophile" evidence="6">
    <location>
        <position position="108"/>
    </location>
</feature>
<dbReference type="PANTHER" id="PTHR30237:SF2">
    <property type="entry name" value="MUREIN TETRAPEPTIDE CARBOXYPEPTIDASE"/>
    <property type="match status" value="1"/>
</dbReference>
<dbReference type="InterPro" id="IPR040921">
    <property type="entry name" value="Peptidase_S66C"/>
</dbReference>
<protein>
    <submittedName>
        <fullName evidence="9">Muramoyltetrapeptide carboxypeptidase</fullName>
    </submittedName>
</protein>
<gene>
    <name evidence="9" type="ORF">SAMN02745941_04533</name>
</gene>
<dbReference type="Pfam" id="PF17676">
    <property type="entry name" value="Peptidase_S66C"/>
    <property type="match status" value="1"/>
</dbReference>
<keyword evidence="5" id="KW-0720">Serine protease</keyword>
<reference evidence="9 10" key="1">
    <citation type="submission" date="2016-11" db="EMBL/GenBank/DDBJ databases">
        <authorList>
            <person name="Jaros S."/>
            <person name="Januszkiewicz K."/>
            <person name="Wedrychowicz H."/>
        </authorList>
    </citation>
    <scope>NUCLEOTIDE SEQUENCE [LARGE SCALE GENOMIC DNA]</scope>
    <source>
        <strain evidence="9 10">DSM 6191</strain>
    </source>
</reference>
<evidence type="ECO:0000256" key="5">
    <source>
        <dbReference type="ARBA" id="ARBA00022825"/>
    </source>
</evidence>
<keyword evidence="2 9" id="KW-0121">Carboxypeptidase</keyword>
<dbReference type="CDD" id="cd07025">
    <property type="entry name" value="Peptidase_S66"/>
    <property type="match status" value="1"/>
</dbReference>
<comment type="similarity">
    <text evidence="1">Belongs to the peptidase S66 family.</text>
</comment>
<keyword evidence="3" id="KW-0645">Protease</keyword>
<evidence type="ECO:0000313" key="9">
    <source>
        <dbReference type="EMBL" id="SHI90204.1"/>
    </source>
</evidence>
<proteinExistence type="inferred from homology"/>
<dbReference type="InterPro" id="IPR003507">
    <property type="entry name" value="S66_fam"/>
</dbReference>
<evidence type="ECO:0000259" key="7">
    <source>
        <dbReference type="Pfam" id="PF02016"/>
    </source>
</evidence>
<evidence type="ECO:0000256" key="1">
    <source>
        <dbReference type="ARBA" id="ARBA00010233"/>
    </source>
</evidence>
<dbReference type="GO" id="GO:0006508">
    <property type="term" value="P:proteolysis"/>
    <property type="evidence" value="ECO:0007669"/>
    <property type="project" value="UniProtKB-KW"/>
</dbReference>
<dbReference type="InterPro" id="IPR040449">
    <property type="entry name" value="Peptidase_S66_N"/>
</dbReference>
<keyword evidence="4" id="KW-0378">Hydrolase</keyword>
<dbReference type="EMBL" id="FQXU01000024">
    <property type="protein sequence ID" value="SHI90204.1"/>
    <property type="molecule type" value="Genomic_DNA"/>
</dbReference>
<dbReference type="AlphaFoldDB" id="A0A1M6EXH9"/>
<evidence type="ECO:0000313" key="10">
    <source>
        <dbReference type="Proteomes" id="UP000184241"/>
    </source>
</evidence>
<feature type="domain" description="LD-carboxypeptidase N-terminal" evidence="7">
    <location>
        <begin position="12"/>
        <end position="128"/>
    </location>
</feature>
<evidence type="ECO:0000256" key="3">
    <source>
        <dbReference type="ARBA" id="ARBA00022670"/>
    </source>
</evidence>
<dbReference type="Proteomes" id="UP000184241">
    <property type="component" value="Unassembled WGS sequence"/>
</dbReference>
<accession>A0A1M6EXH9</accession>
<name>A0A1M6EXH9_9CLOT</name>
<evidence type="ECO:0000256" key="4">
    <source>
        <dbReference type="ARBA" id="ARBA00022801"/>
    </source>
</evidence>
<evidence type="ECO:0000259" key="8">
    <source>
        <dbReference type="Pfam" id="PF17676"/>
    </source>
</evidence>
<dbReference type="RefSeq" id="WP_073022800.1">
    <property type="nucleotide sequence ID" value="NZ_FQXU01000024.1"/>
</dbReference>
<dbReference type="PANTHER" id="PTHR30237">
    <property type="entry name" value="MURAMOYLTETRAPEPTIDE CARBOXYPEPTIDASE"/>
    <property type="match status" value="1"/>
</dbReference>